<dbReference type="AlphaFoldDB" id="A0AAN6GUM4"/>
<evidence type="ECO:0000256" key="1">
    <source>
        <dbReference type="SAM" id="MobiDB-lite"/>
    </source>
</evidence>
<feature type="region of interest" description="Disordered" evidence="1">
    <location>
        <begin position="216"/>
        <end position="266"/>
    </location>
</feature>
<dbReference type="EMBL" id="JAPDMZ010000031">
    <property type="protein sequence ID" value="KAK0555012.1"/>
    <property type="molecule type" value="Genomic_DNA"/>
</dbReference>
<proteinExistence type="predicted"/>
<name>A0AAN6GUM4_9BASI</name>
<accession>A0AAN6GUM4</accession>
<evidence type="ECO:0000313" key="3">
    <source>
        <dbReference type="Proteomes" id="UP001176517"/>
    </source>
</evidence>
<sequence>MSINWVLTTVDGTRPEPLPAEKIIYRSPLCQLNLEFKNVADPAKWNAEGSVTVTNQRVGIKKRPHKFVEAITLTPVSPVQQIIFLRLPPLPPPADPSQPSEHLRNLAIPLLGNLLSVKYSMPIFAAPHLELKIHPVRGGGLPQDAVLQRGMARDAVEKLAGVLKLSFRDGGGTILKDAIDRGLATAIPLAGVDRPRAEPDPLQGVREFFIALYQAPPGAPPHSETSPAAVGNTDTSATSEQAGQQVDPQQLQSVSIADEPPPYAAS</sequence>
<reference evidence="2" key="1">
    <citation type="journal article" date="2023" name="PhytoFront">
        <title>Draft Genome Resources of Seven Strains of Tilletia horrida, Causal Agent of Kernel Smut of Rice.</title>
        <authorList>
            <person name="Khanal S."/>
            <person name="Antony Babu S."/>
            <person name="Zhou X.G."/>
        </authorList>
    </citation>
    <scope>NUCLEOTIDE SEQUENCE</scope>
    <source>
        <strain evidence="2">TX6</strain>
    </source>
</reference>
<comment type="caution">
    <text evidence="2">The sequence shown here is derived from an EMBL/GenBank/DDBJ whole genome shotgun (WGS) entry which is preliminary data.</text>
</comment>
<dbReference type="Proteomes" id="UP001176517">
    <property type="component" value="Unassembled WGS sequence"/>
</dbReference>
<feature type="compositionally biased region" description="Polar residues" evidence="1">
    <location>
        <begin position="232"/>
        <end position="255"/>
    </location>
</feature>
<organism evidence="2 3">
    <name type="scientific">Tilletia horrida</name>
    <dbReference type="NCBI Taxonomy" id="155126"/>
    <lineage>
        <taxon>Eukaryota</taxon>
        <taxon>Fungi</taxon>
        <taxon>Dikarya</taxon>
        <taxon>Basidiomycota</taxon>
        <taxon>Ustilaginomycotina</taxon>
        <taxon>Exobasidiomycetes</taxon>
        <taxon>Tilletiales</taxon>
        <taxon>Tilletiaceae</taxon>
        <taxon>Tilletia</taxon>
    </lineage>
</organism>
<protein>
    <submittedName>
        <fullName evidence="2">Uncharacterized protein</fullName>
    </submittedName>
</protein>
<gene>
    <name evidence="2" type="ORF">OC846_001869</name>
</gene>
<keyword evidence="3" id="KW-1185">Reference proteome</keyword>
<evidence type="ECO:0000313" key="2">
    <source>
        <dbReference type="EMBL" id="KAK0555012.1"/>
    </source>
</evidence>